<dbReference type="Proteomes" id="UP000031631">
    <property type="component" value="Chromosome"/>
</dbReference>
<dbReference type="HAMAP" id="MF_00676">
    <property type="entry name" value="UPF0260"/>
    <property type="match status" value="1"/>
</dbReference>
<keyword evidence="3" id="KW-1185">Reference proteome</keyword>
<dbReference type="PIRSF" id="PIRSF006173">
    <property type="entry name" value="UCP006173"/>
    <property type="match status" value="1"/>
</dbReference>
<organism evidence="2 3">
    <name type="scientific">Thiolapillus brandeum</name>
    <dbReference type="NCBI Taxonomy" id="1076588"/>
    <lineage>
        <taxon>Bacteria</taxon>
        <taxon>Pseudomonadati</taxon>
        <taxon>Pseudomonadota</taxon>
        <taxon>Gammaproteobacteria</taxon>
        <taxon>Chromatiales</taxon>
        <taxon>Sedimenticolaceae</taxon>
        <taxon>Thiolapillus</taxon>
    </lineage>
</organism>
<dbReference type="NCBIfam" id="NF003507">
    <property type="entry name" value="PRK05170.2-5"/>
    <property type="match status" value="1"/>
</dbReference>
<dbReference type="NCBIfam" id="NF003501">
    <property type="entry name" value="PRK05170.1-5"/>
    <property type="match status" value="1"/>
</dbReference>
<dbReference type="Pfam" id="PF03692">
    <property type="entry name" value="CxxCxxCC"/>
    <property type="match status" value="1"/>
</dbReference>
<reference evidence="2 3" key="1">
    <citation type="journal article" date="2014" name="PLoS ONE">
        <title>Physiological and genomic features of a novel sulfur-oxidizing gammaproteobacterium belonging to a previously uncultivated symbiotic lineage isolated from a hydrothermal vent.</title>
        <authorList>
            <person name="Nunoura T."/>
            <person name="Takaki Y."/>
            <person name="Kazama H."/>
            <person name="Kakuta J."/>
            <person name="Shimamura S."/>
            <person name="Makita H."/>
            <person name="Hirai M."/>
            <person name="Miyazaki M."/>
            <person name="Takai K."/>
        </authorList>
    </citation>
    <scope>NUCLEOTIDE SEQUENCE [LARGE SCALE GENOMIC DNA]</scope>
    <source>
        <strain evidence="2 3">Hiromi1</strain>
    </source>
</reference>
<evidence type="ECO:0000313" key="3">
    <source>
        <dbReference type="Proteomes" id="UP000031631"/>
    </source>
</evidence>
<name>A0A7U6GJM5_9GAMM</name>
<protein>
    <recommendedName>
        <fullName evidence="1">UPF0260 protein TBH_C1950</fullName>
    </recommendedName>
</protein>
<dbReference type="PANTHER" id="PTHR37421:SF1">
    <property type="entry name" value="UPF0260 PROTEIN YCGN"/>
    <property type="match status" value="1"/>
</dbReference>
<dbReference type="OrthoDB" id="9786855at2"/>
<comment type="similarity">
    <text evidence="1">Belongs to the UPF0260 family.</text>
</comment>
<dbReference type="PANTHER" id="PTHR37421">
    <property type="entry name" value="UPF0260 PROTEIN YCGN"/>
    <property type="match status" value="1"/>
</dbReference>
<evidence type="ECO:0000313" key="2">
    <source>
        <dbReference type="EMBL" id="BAO44865.1"/>
    </source>
</evidence>
<dbReference type="EMBL" id="AP012273">
    <property type="protein sequence ID" value="BAO44865.1"/>
    <property type="molecule type" value="Genomic_DNA"/>
</dbReference>
<dbReference type="KEGG" id="tbn:TBH_C1950"/>
<evidence type="ECO:0000256" key="1">
    <source>
        <dbReference type="HAMAP-Rule" id="MF_00676"/>
    </source>
</evidence>
<accession>A0A7U6GJM5</accession>
<sequence length="150" mass="17283">MSTMKPASTNFWQYKTLEEMTSEEWESLCDRCAKCCLHRLEDEDTREIYFTNVHCRLLDTDNSCCSNYPERSKLVSDCVTITVETLEDPYWLPSTCAYRLLAEGKPLPVWHPLVSGNSQSVYQSGNGITGRTICEDDADRLDCHLIDWIK</sequence>
<dbReference type="InterPro" id="IPR008228">
    <property type="entry name" value="UCP006173"/>
</dbReference>
<dbReference type="InterPro" id="IPR005358">
    <property type="entry name" value="Puta_zinc/iron-chelating_dom"/>
</dbReference>
<proteinExistence type="inferred from homology"/>
<dbReference type="AlphaFoldDB" id="A0A7U6GJM5"/>
<gene>
    <name evidence="2" type="ORF">TBH_C1950</name>
</gene>